<gene>
    <name evidence="3" type="ORF">UFOPK3516_01432</name>
</gene>
<evidence type="ECO:0000313" key="3">
    <source>
        <dbReference type="EMBL" id="CAB4909987.1"/>
    </source>
</evidence>
<proteinExistence type="predicted"/>
<sequence>MWIKHFYVGASLIVVTGLIVSIMVLQSPNYAASQVTHTIDLFTTSFEQGGANLDSEQPAMGDAPVPGNGQNPGPPDGGPQP</sequence>
<evidence type="ECO:0000256" key="2">
    <source>
        <dbReference type="SAM" id="Phobius"/>
    </source>
</evidence>
<organism evidence="3">
    <name type="scientific">freshwater metagenome</name>
    <dbReference type="NCBI Taxonomy" id="449393"/>
    <lineage>
        <taxon>unclassified sequences</taxon>
        <taxon>metagenomes</taxon>
        <taxon>ecological metagenomes</taxon>
    </lineage>
</organism>
<keyword evidence="2" id="KW-0812">Transmembrane</keyword>
<keyword evidence="2" id="KW-0472">Membrane</keyword>
<protein>
    <submittedName>
        <fullName evidence="3">Unannotated protein</fullName>
    </submittedName>
</protein>
<keyword evidence="2" id="KW-1133">Transmembrane helix</keyword>
<accession>A0A6J7GND2</accession>
<feature type="region of interest" description="Disordered" evidence="1">
    <location>
        <begin position="49"/>
        <end position="81"/>
    </location>
</feature>
<name>A0A6J7GND2_9ZZZZ</name>
<reference evidence="3" key="1">
    <citation type="submission" date="2020-05" db="EMBL/GenBank/DDBJ databases">
        <authorList>
            <person name="Chiriac C."/>
            <person name="Salcher M."/>
            <person name="Ghai R."/>
            <person name="Kavagutti S V."/>
        </authorList>
    </citation>
    <scope>NUCLEOTIDE SEQUENCE</scope>
</reference>
<feature type="compositionally biased region" description="Pro residues" evidence="1">
    <location>
        <begin position="72"/>
        <end position="81"/>
    </location>
</feature>
<feature type="transmembrane region" description="Helical" evidence="2">
    <location>
        <begin position="6"/>
        <end position="25"/>
    </location>
</feature>
<dbReference type="EMBL" id="CAFBMB010000155">
    <property type="protein sequence ID" value="CAB4909987.1"/>
    <property type="molecule type" value="Genomic_DNA"/>
</dbReference>
<evidence type="ECO:0000256" key="1">
    <source>
        <dbReference type="SAM" id="MobiDB-lite"/>
    </source>
</evidence>
<dbReference type="AlphaFoldDB" id="A0A6J7GND2"/>